<feature type="compositionally biased region" description="Basic residues" evidence="1">
    <location>
        <begin position="104"/>
        <end position="116"/>
    </location>
</feature>
<feature type="compositionally biased region" description="Basic and acidic residues" evidence="1">
    <location>
        <begin position="201"/>
        <end position="215"/>
    </location>
</feature>
<dbReference type="EMBL" id="MU128922">
    <property type="protein sequence ID" value="KAF9518789.1"/>
    <property type="molecule type" value="Genomic_DNA"/>
</dbReference>
<dbReference type="SUPFAM" id="SSF47459">
    <property type="entry name" value="HLH, helix-loop-helix DNA-binding domain"/>
    <property type="match status" value="1"/>
</dbReference>
<dbReference type="AlphaFoldDB" id="A0A9P6B770"/>
<proteinExistence type="predicted"/>
<dbReference type="PANTHER" id="PTHR46266">
    <property type="entry name" value="TRANSCRIPTION FACTOR TT8"/>
    <property type="match status" value="1"/>
</dbReference>
<dbReference type="GO" id="GO:0046983">
    <property type="term" value="F:protein dimerization activity"/>
    <property type="evidence" value="ECO:0007669"/>
    <property type="project" value="InterPro"/>
</dbReference>
<name>A0A9P6B770_9AGAM</name>
<sequence>MAIEETDPLPVLDFVQQPRAIRQRGLSNASSKPQSQPDLGTAAPKVVEEEEEEEGDDLGDDSGSAYEESIHQVVAVTAEVSSKPKRGRKPAPAQSRAARDLARKSNHSRIEKRRREKINDALATLREIVPPATIAENPGDAPPPAVEDDAPTSGKGKKKGGSEREFKLEVLERSVIFIRQLSQRVQELEDELTRTQLPKSSDSDPDRKIGEDLSPRKRRRDSLSPSAEDRHPRQRLSPFPDPSNHNIPAMPLPASPPDSTVSPYFAPRTSSDTLANPVNTLSNVNAERRMSLPSISEMHHERL</sequence>
<protein>
    <recommendedName>
        <fullName evidence="2">BHLH domain-containing protein</fullName>
    </recommendedName>
</protein>
<evidence type="ECO:0000259" key="2">
    <source>
        <dbReference type="PROSITE" id="PS50888"/>
    </source>
</evidence>
<feature type="compositionally biased region" description="Polar residues" evidence="1">
    <location>
        <begin position="257"/>
        <end position="285"/>
    </location>
</feature>
<comment type="caution">
    <text evidence="3">The sequence shown here is derived from an EMBL/GenBank/DDBJ whole genome shotgun (WGS) entry which is preliminary data.</text>
</comment>
<keyword evidence="4" id="KW-1185">Reference proteome</keyword>
<evidence type="ECO:0000313" key="3">
    <source>
        <dbReference type="EMBL" id="KAF9518789.1"/>
    </source>
</evidence>
<dbReference type="Gene3D" id="4.10.280.10">
    <property type="entry name" value="Helix-loop-helix DNA-binding domain"/>
    <property type="match status" value="1"/>
</dbReference>
<dbReference type="PANTHER" id="PTHR46266:SF4">
    <property type="entry name" value="TRANSCRIPTION FACTOR TT8"/>
    <property type="match status" value="1"/>
</dbReference>
<feature type="region of interest" description="Disordered" evidence="1">
    <location>
        <begin position="189"/>
        <end position="303"/>
    </location>
</feature>
<dbReference type="Proteomes" id="UP000886523">
    <property type="component" value="Unassembled WGS sequence"/>
</dbReference>
<dbReference type="SMART" id="SM00353">
    <property type="entry name" value="HLH"/>
    <property type="match status" value="1"/>
</dbReference>
<dbReference type="Pfam" id="PF00010">
    <property type="entry name" value="HLH"/>
    <property type="match status" value="1"/>
</dbReference>
<organism evidence="3 4">
    <name type="scientific">Hydnum rufescens UP504</name>
    <dbReference type="NCBI Taxonomy" id="1448309"/>
    <lineage>
        <taxon>Eukaryota</taxon>
        <taxon>Fungi</taxon>
        <taxon>Dikarya</taxon>
        <taxon>Basidiomycota</taxon>
        <taxon>Agaricomycotina</taxon>
        <taxon>Agaricomycetes</taxon>
        <taxon>Cantharellales</taxon>
        <taxon>Hydnaceae</taxon>
        <taxon>Hydnum</taxon>
    </lineage>
</organism>
<dbReference type="InterPro" id="IPR036638">
    <property type="entry name" value="HLH_DNA-bd_sf"/>
</dbReference>
<feature type="region of interest" description="Disordered" evidence="1">
    <location>
        <begin position="1"/>
        <end position="165"/>
    </location>
</feature>
<dbReference type="OrthoDB" id="690068at2759"/>
<feature type="compositionally biased region" description="Polar residues" evidence="1">
    <location>
        <begin position="25"/>
        <end position="38"/>
    </location>
</feature>
<feature type="compositionally biased region" description="Acidic residues" evidence="1">
    <location>
        <begin position="48"/>
        <end position="60"/>
    </location>
</feature>
<evidence type="ECO:0000313" key="4">
    <source>
        <dbReference type="Proteomes" id="UP000886523"/>
    </source>
</evidence>
<feature type="domain" description="BHLH" evidence="2">
    <location>
        <begin position="102"/>
        <end position="181"/>
    </location>
</feature>
<dbReference type="PROSITE" id="PS50888">
    <property type="entry name" value="BHLH"/>
    <property type="match status" value="1"/>
</dbReference>
<reference evidence="3" key="1">
    <citation type="journal article" date="2020" name="Nat. Commun.">
        <title>Large-scale genome sequencing of mycorrhizal fungi provides insights into the early evolution of symbiotic traits.</title>
        <authorList>
            <person name="Miyauchi S."/>
            <person name="Kiss E."/>
            <person name="Kuo A."/>
            <person name="Drula E."/>
            <person name="Kohler A."/>
            <person name="Sanchez-Garcia M."/>
            <person name="Morin E."/>
            <person name="Andreopoulos B."/>
            <person name="Barry K.W."/>
            <person name="Bonito G."/>
            <person name="Buee M."/>
            <person name="Carver A."/>
            <person name="Chen C."/>
            <person name="Cichocki N."/>
            <person name="Clum A."/>
            <person name="Culley D."/>
            <person name="Crous P.W."/>
            <person name="Fauchery L."/>
            <person name="Girlanda M."/>
            <person name="Hayes R.D."/>
            <person name="Keri Z."/>
            <person name="LaButti K."/>
            <person name="Lipzen A."/>
            <person name="Lombard V."/>
            <person name="Magnuson J."/>
            <person name="Maillard F."/>
            <person name="Murat C."/>
            <person name="Nolan M."/>
            <person name="Ohm R.A."/>
            <person name="Pangilinan J."/>
            <person name="Pereira M.F."/>
            <person name="Perotto S."/>
            <person name="Peter M."/>
            <person name="Pfister S."/>
            <person name="Riley R."/>
            <person name="Sitrit Y."/>
            <person name="Stielow J.B."/>
            <person name="Szollosi G."/>
            <person name="Zifcakova L."/>
            <person name="Stursova M."/>
            <person name="Spatafora J.W."/>
            <person name="Tedersoo L."/>
            <person name="Vaario L.M."/>
            <person name="Yamada A."/>
            <person name="Yan M."/>
            <person name="Wang P."/>
            <person name="Xu J."/>
            <person name="Bruns T."/>
            <person name="Baldrian P."/>
            <person name="Vilgalys R."/>
            <person name="Dunand C."/>
            <person name="Henrissat B."/>
            <person name="Grigoriev I.V."/>
            <person name="Hibbett D."/>
            <person name="Nagy L.G."/>
            <person name="Martin F.M."/>
        </authorList>
    </citation>
    <scope>NUCLEOTIDE SEQUENCE</scope>
    <source>
        <strain evidence="3">UP504</strain>
    </source>
</reference>
<evidence type="ECO:0000256" key="1">
    <source>
        <dbReference type="SAM" id="MobiDB-lite"/>
    </source>
</evidence>
<accession>A0A9P6B770</accession>
<gene>
    <name evidence="3" type="ORF">BS47DRAFT_198415</name>
</gene>
<dbReference type="InterPro" id="IPR011598">
    <property type="entry name" value="bHLH_dom"/>
</dbReference>